<feature type="non-terminal residue" evidence="2">
    <location>
        <position position="1"/>
    </location>
</feature>
<feature type="domain" description="CoA carboxyltransferase N-terminal" evidence="1">
    <location>
        <begin position="1"/>
        <end position="56"/>
    </location>
</feature>
<proteinExistence type="predicted"/>
<dbReference type="PROSITE" id="PS50980">
    <property type="entry name" value="COA_CT_NTER"/>
    <property type="match status" value="1"/>
</dbReference>
<evidence type="ECO:0000259" key="1">
    <source>
        <dbReference type="PROSITE" id="PS50980"/>
    </source>
</evidence>
<reference evidence="2" key="1">
    <citation type="submission" date="2020-04" db="EMBL/GenBank/DDBJ databases">
        <title>Deep metagenomics examines the oral microbiome during advanced dental caries in children, revealing novel taxa and co-occurrences with host molecules.</title>
        <authorList>
            <person name="Baker J.L."/>
            <person name="Morton J.T."/>
            <person name="Dinis M."/>
            <person name="Alvarez R."/>
            <person name="Tran N.C."/>
            <person name="Knight R."/>
            <person name="Edlund A."/>
        </authorList>
    </citation>
    <scope>NUCLEOTIDE SEQUENCE</scope>
    <source>
        <strain evidence="2">JCVI_24_bin.8</strain>
    </source>
</reference>
<dbReference type="EMBL" id="JABZQH010000178">
    <property type="protein sequence ID" value="MBF1352500.1"/>
    <property type="molecule type" value="Genomic_DNA"/>
</dbReference>
<name>A0A930EFC5_9FIRM</name>
<comment type="caution">
    <text evidence="2">The sequence shown here is derived from an EMBL/GenBank/DDBJ whole genome shotgun (WGS) entry which is preliminary data.</text>
</comment>
<gene>
    <name evidence="2" type="ORF">HXM71_05205</name>
</gene>
<protein>
    <submittedName>
        <fullName evidence="2">Acetyl-CoA carboxylase carboxyl transferase subunit beta</fullName>
    </submittedName>
</protein>
<dbReference type="InterPro" id="IPR029045">
    <property type="entry name" value="ClpP/crotonase-like_dom_sf"/>
</dbReference>
<dbReference type="Gene3D" id="3.90.226.10">
    <property type="entry name" value="2-enoyl-CoA Hydratase, Chain A, domain 1"/>
    <property type="match status" value="1"/>
</dbReference>
<evidence type="ECO:0000313" key="2">
    <source>
        <dbReference type="EMBL" id="MBF1352500.1"/>
    </source>
</evidence>
<dbReference type="InterPro" id="IPR011762">
    <property type="entry name" value="COA_CT_N"/>
</dbReference>
<evidence type="ECO:0000313" key="3">
    <source>
        <dbReference type="Proteomes" id="UP000722050"/>
    </source>
</evidence>
<organism evidence="2 3">
    <name type="scientific">Mogibacterium diversum</name>
    <dbReference type="NCBI Taxonomy" id="114527"/>
    <lineage>
        <taxon>Bacteria</taxon>
        <taxon>Bacillati</taxon>
        <taxon>Bacillota</taxon>
        <taxon>Clostridia</taxon>
        <taxon>Peptostreptococcales</taxon>
        <taxon>Anaerovoracaceae</taxon>
        <taxon>Mogibacterium</taxon>
    </lineage>
</organism>
<dbReference type="SUPFAM" id="SSF52096">
    <property type="entry name" value="ClpP/crotonase"/>
    <property type="match status" value="1"/>
</dbReference>
<sequence>PRVIEQTIKKKLPKGFQRAEKLEECGFVDIICERESQRRLIAKLLKHHVKIGAKYE</sequence>
<dbReference type="Proteomes" id="UP000722050">
    <property type="component" value="Unassembled WGS sequence"/>
</dbReference>
<dbReference type="GO" id="GO:0016740">
    <property type="term" value="F:transferase activity"/>
    <property type="evidence" value="ECO:0007669"/>
    <property type="project" value="UniProtKB-KW"/>
</dbReference>
<dbReference type="AlphaFoldDB" id="A0A930EFC5"/>
<accession>A0A930EFC5</accession>
<keyword evidence="2" id="KW-0808">Transferase</keyword>